<comment type="subcellular location">
    <subcellularLocation>
        <location evidence="1">Mitochondrion membrane</location>
        <topology evidence="1">Single-pass membrane protein</topology>
    </subcellularLocation>
</comment>
<dbReference type="Proteomes" id="UP001652583">
    <property type="component" value="Chromosome A2"/>
</dbReference>
<keyword evidence="6" id="KW-1185">Reference proteome</keyword>
<evidence type="ECO:0000313" key="7">
    <source>
        <dbReference type="RefSeq" id="XP_026931577.1"/>
    </source>
</evidence>
<evidence type="ECO:0000256" key="4">
    <source>
        <dbReference type="ARBA" id="ARBA00023128"/>
    </source>
</evidence>
<gene>
    <name evidence="7" type="primary">LOC113604224</name>
</gene>
<evidence type="ECO:0000313" key="6">
    <source>
        <dbReference type="Proteomes" id="UP001652583"/>
    </source>
</evidence>
<dbReference type="AlphaFoldDB" id="A0A6J2ANK9"/>
<keyword evidence="2" id="KW-0812">Transmembrane</keyword>
<evidence type="ECO:0000256" key="5">
    <source>
        <dbReference type="ARBA" id="ARBA00023136"/>
    </source>
</evidence>
<accession>A0A6J2ANK9</accession>
<organism evidence="6 7">
    <name type="scientific">Acinonyx jubatus</name>
    <name type="common">Cheetah</name>
    <dbReference type="NCBI Taxonomy" id="32536"/>
    <lineage>
        <taxon>Eukaryota</taxon>
        <taxon>Metazoa</taxon>
        <taxon>Chordata</taxon>
        <taxon>Craniata</taxon>
        <taxon>Vertebrata</taxon>
        <taxon>Euteleostomi</taxon>
        <taxon>Mammalia</taxon>
        <taxon>Eutheria</taxon>
        <taxon>Laurasiatheria</taxon>
        <taxon>Carnivora</taxon>
        <taxon>Feliformia</taxon>
        <taxon>Felidae</taxon>
        <taxon>Felinae</taxon>
        <taxon>Acinonyx</taxon>
    </lineage>
</organism>
<dbReference type="InterPro" id="IPR029208">
    <property type="entry name" value="COX14"/>
</dbReference>
<dbReference type="GO" id="GO:0031966">
    <property type="term" value="C:mitochondrial membrane"/>
    <property type="evidence" value="ECO:0007669"/>
    <property type="project" value="UniProtKB-SubCell"/>
</dbReference>
<evidence type="ECO:0000256" key="2">
    <source>
        <dbReference type="ARBA" id="ARBA00022692"/>
    </source>
</evidence>
<evidence type="ECO:0000256" key="3">
    <source>
        <dbReference type="ARBA" id="ARBA00022989"/>
    </source>
</evidence>
<dbReference type="PANTHER" id="PTHR36684">
    <property type="entry name" value="CYTOCHROME C OXIDASE ASSEMBLY PROTEIN COX14"/>
    <property type="match status" value="1"/>
</dbReference>
<protein>
    <submittedName>
        <fullName evidence="7">Cytochrome c oxidase assembly protein COX14-like</fullName>
    </submittedName>
</protein>
<dbReference type="GO" id="GO:0033617">
    <property type="term" value="P:mitochondrial respiratory chain complex IV assembly"/>
    <property type="evidence" value="ECO:0007669"/>
    <property type="project" value="TreeGrafter"/>
</dbReference>
<name>A0A6J2ANK9_ACIJB</name>
<dbReference type="RefSeq" id="XP_026931577.1">
    <property type="nucleotide sequence ID" value="XM_027075776.2"/>
</dbReference>
<keyword evidence="5" id="KW-0472">Membrane</keyword>
<dbReference type="KEGG" id="aju:113604224"/>
<keyword evidence="4" id="KW-0496">Mitochondrion</keyword>
<keyword evidence="3" id="KW-1133">Transmembrane helix</keyword>
<dbReference type="PANTHER" id="PTHR36684:SF1">
    <property type="entry name" value="CYTOCHROME C OXIDASE ASSEMBLY PROTEIN COX14"/>
    <property type="match status" value="1"/>
</dbReference>
<reference evidence="7" key="1">
    <citation type="submission" date="2025-08" db="UniProtKB">
        <authorList>
            <consortium name="RefSeq"/>
        </authorList>
    </citation>
    <scope>IDENTIFICATION</scope>
    <source>
        <tissue evidence="7">Blood</tissue>
    </source>
</reference>
<dbReference type="GeneID" id="113604224"/>
<proteinExistence type="predicted"/>
<evidence type="ECO:0000256" key="1">
    <source>
        <dbReference type="ARBA" id="ARBA00004304"/>
    </source>
</evidence>
<sequence>MYLAQGSGSVLYWAHGAHSHVQSRVLGGDNISTAKQPADIGYKTFFTSMMLFAVHGDYFCSAQAYHYLQWHCSQCQAAEEQETSGVL</sequence>